<evidence type="ECO:0000313" key="11">
    <source>
        <dbReference type="Proteomes" id="UP000266177"/>
    </source>
</evidence>
<dbReference type="Pfam" id="PF02734">
    <property type="entry name" value="Dak2"/>
    <property type="match status" value="1"/>
</dbReference>
<dbReference type="RefSeq" id="WP_119791378.1">
    <property type="nucleotide sequence ID" value="NZ_QYZD01000002.1"/>
</dbReference>
<dbReference type="EMBL" id="QYZD01000002">
    <property type="protein sequence ID" value="RJG26223.1"/>
    <property type="molecule type" value="Genomic_DNA"/>
</dbReference>
<evidence type="ECO:0000256" key="5">
    <source>
        <dbReference type="ARBA" id="ARBA00022777"/>
    </source>
</evidence>
<sequence>MNMTADDLKMYLTHVIAVMEENKDYLSELDRKLGDGDHGVTMSIGWQAIGEQLRGALKDEQDCAKICTVAGRVFLSAVGSSVGPLYAMGFLRGAKAIQNVAVLRDEDLVRFWVAFMEGIKERGKAEIGDKTMIDTLEPAITVLQIRYRTTGEFRTAFADAVSAGRRGMEATKDILSRKGRSSRLGERSLGIQDPGATSAFLILRAFLDVINAQVGSQAAIPIREGVCTIDKECGTQ</sequence>
<evidence type="ECO:0000256" key="2">
    <source>
        <dbReference type="ARBA" id="ARBA00004745"/>
    </source>
</evidence>
<dbReference type="GO" id="GO:0005829">
    <property type="term" value="C:cytosol"/>
    <property type="evidence" value="ECO:0007669"/>
    <property type="project" value="TreeGrafter"/>
</dbReference>
<gene>
    <name evidence="10" type="primary">dhaL</name>
    <name evidence="10" type="ORF">DQX05_04880</name>
</gene>
<comment type="catalytic activity">
    <reaction evidence="1">
        <text>dihydroxyacetone + phosphoenolpyruvate = dihydroxyacetone phosphate + pyruvate</text>
        <dbReference type="Rhea" id="RHEA:18381"/>
        <dbReference type="ChEBI" id="CHEBI:15361"/>
        <dbReference type="ChEBI" id="CHEBI:16016"/>
        <dbReference type="ChEBI" id="CHEBI:57642"/>
        <dbReference type="ChEBI" id="CHEBI:58702"/>
        <dbReference type="EC" id="2.7.1.121"/>
    </reaction>
</comment>
<dbReference type="PANTHER" id="PTHR28629:SF4">
    <property type="entry name" value="TRIOKINASE_FMN CYCLASE"/>
    <property type="match status" value="1"/>
</dbReference>
<feature type="domain" description="DhaL" evidence="9">
    <location>
        <begin position="6"/>
        <end position="208"/>
    </location>
</feature>
<reference evidence="10 11" key="1">
    <citation type="submission" date="2018-09" db="EMBL/GenBank/DDBJ databases">
        <title>Paenibacillus SK2017-BO5.</title>
        <authorList>
            <person name="Piskunova J.V."/>
            <person name="Dubiley S.A."/>
            <person name="Severinov K.V."/>
        </authorList>
    </citation>
    <scope>NUCLEOTIDE SEQUENCE [LARGE SCALE GENOMIC DNA]</scope>
    <source>
        <strain evidence="10 11">BO5</strain>
    </source>
</reference>
<evidence type="ECO:0000256" key="7">
    <source>
        <dbReference type="ARBA" id="ARBA00046577"/>
    </source>
</evidence>
<comment type="pathway">
    <text evidence="2">Polyol metabolism; glycerol degradation.</text>
</comment>
<evidence type="ECO:0000256" key="3">
    <source>
        <dbReference type="ARBA" id="ARBA00012095"/>
    </source>
</evidence>
<comment type="function">
    <text evidence="8">ADP-binding subunit of the dihydroxyacetone kinase, which is responsible for the phosphoenolpyruvate (PEP)-dependent phosphorylation of dihydroxyacetone. DhaL-ADP is converted to DhaL-ATP via a phosphoryl group transfer from DhaM and transmits it to dihydroxyacetone binds to DhaK.</text>
</comment>
<comment type="caution">
    <text evidence="10">The sequence shown here is derived from an EMBL/GenBank/DDBJ whole genome shotgun (WGS) entry which is preliminary data.</text>
</comment>
<evidence type="ECO:0000313" key="10">
    <source>
        <dbReference type="EMBL" id="RJG26223.1"/>
    </source>
</evidence>
<dbReference type="InterPro" id="IPR004007">
    <property type="entry name" value="DhaL_dom"/>
</dbReference>
<dbReference type="GO" id="GO:0004371">
    <property type="term" value="F:glycerone kinase activity"/>
    <property type="evidence" value="ECO:0007669"/>
    <property type="project" value="InterPro"/>
</dbReference>
<evidence type="ECO:0000256" key="4">
    <source>
        <dbReference type="ARBA" id="ARBA00022679"/>
    </source>
</evidence>
<keyword evidence="4" id="KW-0808">Transferase</keyword>
<protein>
    <recommendedName>
        <fullName evidence="3">phosphoenolpyruvate--glycerone phosphotransferase</fullName>
        <ecNumber evidence="3">2.7.1.121</ecNumber>
    </recommendedName>
</protein>
<dbReference type="EC" id="2.7.1.121" evidence="3"/>
<dbReference type="PANTHER" id="PTHR28629">
    <property type="entry name" value="TRIOKINASE/FMN CYCLASE"/>
    <property type="match status" value="1"/>
</dbReference>
<evidence type="ECO:0000256" key="1">
    <source>
        <dbReference type="ARBA" id="ARBA00001113"/>
    </source>
</evidence>
<evidence type="ECO:0000256" key="6">
    <source>
        <dbReference type="ARBA" id="ARBA00022798"/>
    </source>
</evidence>
<dbReference type="InterPro" id="IPR050861">
    <property type="entry name" value="Dihydroxyacetone_Kinase"/>
</dbReference>
<evidence type="ECO:0000256" key="8">
    <source>
        <dbReference type="ARBA" id="ARBA00055771"/>
    </source>
</evidence>
<dbReference type="AlphaFoldDB" id="A0A3A3GMK9"/>
<dbReference type="GO" id="GO:0047324">
    <property type="term" value="F:phosphoenolpyruvate-glycerone phosphotransferase activity"/>
    <property type="evidence" value="ECO:0007669"/>
    <property type="project" value="UniProtKB-EC"/>
</dbReference>
<keyword evidence="5 10" id="KW-0418">Kinase</keyword>
<evidence type="ECO:0000259" key="9">
    <source>
        <dbReference type="PROSITE" id="PS51480"/>
    </source>
</evidence>
<accession>A0A3A3GMK9</accession>
<dbReference type="InterPro" id="IPR036117">
    <property type="entry name" value="DhaL_dom_sf"/>
</dbReference>
<dbReference type="PROSITE" id="PS51480">
    <property type="entry name" value="DHAL"/>
    <property type="match status" value="1"/>
</dbReference>
<dbReference type="FunFam" id="1.25.40.340:FF:000002">
    <property type="entry name" value="Dihydroxyacetone kinase, L subunit"/>
    <property type="match status" value="1"/>
</dbReference>
<keyword evidence="6" id="KW-0319">Glycerol metabolism</keyword>
<dbReference type="Proteomes" id="UP000266177">
    <property type="component" value="Unassembled WGS sequence"/>
</dbReference>
<dbReference type="SUPFAM" id="SSF101473">
    <property type="entry name" value="DhaL-like"/>
    <property type="match status" value="1"/>
</dbReference>
<dbReference type="OrthoDB" id="9800291at2"/>
<dbReference type="Gene3D" id="1.25.40.340">
    <property type="match status" value="1"/>
</dbReference>
<dbReference type="NCBIfam" id="TIGR02365">
    <property type="entry name" value="dha_L_ycgS"/>
    <property type="match status" value="1"/>
</dbReference>
<dbReference type="InterPro" id="IPR012737">
    <property type="entry name" value="DhaK_L_YcgS"/>
</dbReference>
<organism evidence="10 11">
    <name type="scientific">Paenibacillus thiaminolyticus</name>
    <name type="common">Bacillus thiaminolyticus</name>
    <dbReference type="NCBI Taxonomy" id="49283"/>
    <lineage>
        <taxon>Bacteria</taxon>
        <taxon>Bacillati</taxon>
        <taxon>Bacillota</taxon>
        <taxon>Bacilli</taxon>
        <taxon>Bacillales</taxon>
        <taxon>Paenibacillaceae</taxon>
        <taxon>Paenibacillus</taxon>
    </lineage>
</organism>
<dbReference type="GO" id="GO:0019563">
    <property type="term" value="P:glycerol catabolic process"/>
    <property type="evidence" value="ECO:0007669"/>
    <property type="project" value="TreeGrafter"/>
</dbReference>
<proteinExistence type="predicted"/>
<dbReference type="SMART" id="SM01120">
    <property type="entry name" value="Dak2"/>
    <property type="match status" value="1"/>
</dbReference>
<name>A0A3A3GMK9_PANTH</name>
<comment type="subunit">
    <text evidence="7">Homodimer. The dihydroxyacetone kinase complex is composed of a homodimer of DhaM, a homodimer of DhaK and the subunit DhaL.</text>
</comment>